<sequence length="219" mass="23949">MNTLIHFIGILTASLLLCHGVVMAQAPEEPDSVRQAWDSLTVSLLKTSRTYAQVDRLIQAIDLQPEYLDRLPSTFPVAVTIKEFSVSSPFGLRKHPVHKQTRFHGGIDVRAKKGLAVTATAAGIVKRVGYDPGLGAFVQVVHGFGFETIYGHLASYCVQPGEPVNRGQEIGKVGQTGLATGPHLHYVVRKNGESIDPLHFCFLLRRRLWLLKEGSAGAD</sequence>
<dbReference type="PANTHER" id="PTHR21666:SF270">
    <property type="entry name" value="MUREIN HYDROLASE ACTIVATOR ENVC"/>
    <property type="match status" value="1"/>
</dbReference>
<keyword evidence="3" id="KW-0378">Hydrolase</keyword>
<dbReference type="GO" id="GO:0016787">
    <property type="term" value="F:hydrolase activity"/>
    <property type="evidence" value="ECO:0007669"/>
    <property type="project" value="UniProtKB-KW"/>
</dbReference>
<feature type="signal peptide" evidence="1">
    <location>
        <begin position="1"/>
        <end position="24"/>
    </location>
</feature>
<dbReference type="SUPFAM" id="SSF51261">
    <property type="entry name" value="Duplicated hybrid motif"/>
    <property type="match status" value="1"/>
</dbReference>
<dbReference type="InterPro" id="IPR011055">
    <property type="entry name" value="Dup_hybrid_motif"/>
</dbReference>
<dbReference type="Proteomes" id="UP001596106">
    <property type="component" value="Unassembled WGS sequence"/>
</dbReference>
<dbReference type="PANTHER" id="PTHR21666">
    <property type="entry name" value="PEPTIDASE-RELATED"/>
    <property type="match status" value="1"/>
</dbReference>
<dbReference type="EC" id="3.4.24.-" evidence="3"/>
<feature type="chain" id="PRO_5046478265" evidence="1">
    <location>
        <begin position="25"/>
        <end position="219"/>
    </location>
</feature>
<feature type="domain" description="M23ase beta-sheet core" evidence="2">
    <location>
        <begin position="102"/>
        <end position="197"/>
    </location>
</feature>
<dbReference type="CDD" id="cd12797">
    <property type="entry name" value="M23_peptidase"/>
    <property type="match status" value="1"/>
</dbReference>
<evidence type="ECO:0000313" key="4">
    <source>
        <dbReference type="Proteomes" id="UP001596106"/>
    </source>
</evidence>
<dbReference type="EMBL" id="JBHSMA010000004">
    <property type="protein sequence ID" value="MFC5410707.1"/>
    <property type="molecule type" value="Genomic_DNA"/>
</dbReference>
<evidence type="ECO:0000256" key="1">
    <source>
        <dbReference type="SAM" id="SignalP"/>
    </source>
</evidence>
<keyword evidence="4" id="KW-1185">Reference proteome</keyword>
<dbReference type="Pfam" id="PF01551">
    <property type="entry name" value="Peptidase_M23"/>
    <property type="match status" value="1"/>
</dbReference>
<dbReference type="RefSeq" id="WP_379846645.1">
    <property type="nucleotide sequence ID" value="NZ_JBHSMA010000004.1"/>
</dbReference>
<keyword evidence="1" id="KW-0732">Signal</keyword>
<comment type="caution">
    <text evidence="3">The sequence shown here is derived from an EMBL/GenBank/DDBJ whole genome shotgun (WGS) entry which is preliminary data.</text>
</comment>
<dbReference type="Gene3D" id="2.70.70.10">
    <property type="entry name" value="Glucose Permease (Domain IIA)"/>
    <property type="match status" value="1"/>
</dbReference>
<accession>A0ABW0IH77</accession>
<dbReference type="InterPro" id="IPR050570">
    <property type="entry name" value="Cell_wall_metabolism_enzyme"/>
</dbReference>
<evidence type="ECO:0000313" key="3">
    <source>
        <dbReference type="EMBL" id="MFC5410707.1"/>
    </source>
</evidence>
<protein>
    <submittedName>
        <fullName evidence="3">M23 family metallopeptidase</fullName>
        <ecNumber evidence="3">3.4.24.-</ecNumber>
    </submittedName>
</protein>
<reference evidence="4" key="1">
    <citation type="journal article" date="2019" name="Int. J. Syst. Evol. Microbiol.">
        <title>The Global Catalogue of Microorganisms (GCM) 10K type strain sequencing project: providing services to taxonomists for standard genome sequencing and annotation.</title>
        <authorList>
            <consortium name="The Broad Institute Genomics Platform"/>
            <consortium name="The Broad Institute Genome Sequencing Center for Infectious Disease"/>
            <person name="Wu L."/>
            <person name="Ma J."/>
        </authorList>
    </citation>
    <scope>NUCLEOTIDE SEQUENCE [LARGE SCALE GENOMIC DNA]</scope>
    <source>
        <strain evidence="4">CCUG 55250</strain>
    </source>
</reference>
<proteinExistence type="predicted"/>
<evidence type="ECO:0000259" key="2">
    <source>
        <dbReference type="Pfam" id="PF01551"/>
    </source>
</evidence>
<organism evidence="3 4">
    <name type="scientific">Larkinella bovis</name>
    <dbReference type="NCBI Taxonomy" id="683041"/>
    <lineage>
        <taxon>Bacteria</taxon>
        <taxon>Pseudomonadati</taxon>
        <taxon>Bacteroidota</taxon>
        <taxon>Cytophagia</taxon>
        <taxon>Cytophagales</taxon>
        <taxon>Spirosomataceae</taxon>
        <taxon>Larkinella</taxon>
    </lineage>
</organism>
<dbReference type="InterPro" id="IPR016047">
    <property type="entry name" value="M23ase_b-sheet_dom"/>
</dbReference>
<gene>
    <name evidence="3" type="ORF">ACFPMF_15395</name>
</gene>
<name>A0ABW0IH77_9BACT</name>